<accession>A0AAW0MDL2</accession>
<feature type="compositionally biased region" description="Basic and acidic residues" evidence="1">
    <location>
        <begin position="103"/>
        <end position="114"/>
    </location>
</feature>
<comment type="caution">
    <text evidence="2">The sequence shown here is derived from an EMBL/GenBank/DDBJ whole genome shotgun (WGS) entry which is preliminary data.</text>
</comment>
<feature type="region of interest" description="Disordered" evidence="1">
    <location>
        <begin position="19"/>
        <end position="46"/>
    </location>
</feature>
<dbReference type="Proteomes" id="UP001460270">
    <property type="component" value="Unassembled WGS sequence"/>
</dbReference>
<reference evidence="3" key="1">
    <citation type="submission" date="2024-04" db="EMBL/GenBank/DDBJ databases">
        <title>Salinicola lusitanus LLJ914,a marine bacterium isolated from the Okinawa Trough.</title>
        <authorList>
            <person name="Li J."/>
        </authorList>
    </citation>
    <scope>NUCLEOTIDE SEQUENCE [LARGE SCALE GENOMIC DNA]</scope>
</reference>
<keyword evidence="3" id="KW-1185">Reference proteome</keyword>
<dbReference type="AlphaFoldDB" id="A0AAW0MDL2"/>
<proteinExistence type="predicted"/>
<organism evidence="2 3">
    <name type="scientific">Mugilogobius chulae</name>
    <name type="common">yellowstripe goby</name>
    <dbReference type="NCBI Taxonomy" id="88201"/>
    <lineage>
        <taxon>Eukaryota</taxon>
        <taxon>Metazoa</taxon>
        <taxon>Chordata</taxon>
        <taxon>Craniata</taxon>
        <taxon>Vertebrata</taxon>
        <taxon>Euteleostomi</taxon>
        <taxon>Actinopterygii</taxon>
        <taxon>Neopterygii</taxon>
        <taxon>Teleostei</taxon>
        <taxon>Neoteleostei</taxon>
        <taxon>Acanthomorphata</taxon>
        <taxon>Gobiaria</taxon>
        <taxon>Gobiiformes</taxon>
        <taxon>Gobioidei</taxon>
        <taxon>Gobiidae</taxon>
        <taxon>Gobionellinae</taxon>
        <taxon>Mugilogobius</taxon>
    </lineage>
</organism>
<feature type="region of interest" description="Disordered" evidence="1">
    <location>
        <begin position="93"/>
        <end position="114"/>
    </location>
</feature>
<evidence type="ECO:0000256" key="1">
    <source>
        <dbReference type="SAM" id="MobiDB-lite"/>
    </source>
</evidence>
<evidence type="ECO:0000313" key="2">
    <source>
        <dbReference type="EMBL" id="KAK7877230.1"/>
    </source>
</evidence>
<sequence>MTTLEAVWKSASALELQVTVGRPKSGSKQEHGYPTQNTGGYLKPSVDHMADKYSAGSADNSSLCLDGNTIRNRYVPRPVSTLPYLSAPHYLSITRSPQPPEPVAKRPGEESFAV</sequence>
<protein>
    <submittedName>
        <fullName evidence="2">Uncharacterized protein</fullName>
    </submittedName>
</protein>
<name>A0AAW0MDL2_9GOBI</name>
<dbReference type="EMBL" id="JBBPFD010000711">
    <property type="protein sequence ID" value="KAK7877230.1"/>
    <property type="molecule type" value="Genomic_DNA"/>
</dbReference>
<gene>
    <name evidence="2" type="ORF">WMY93_032060</name>
</gene>
<evidence type="ECO:0000313" key="3">
    <source>
        <dbReference type="Proteomes" id="UP001460270"/>
    </source>
</evidence>